<sequence>MPTKNMPRRSFMRGIVAGVVGSSAALRVSTGKTAPIAEPEQASILCGMDFGCQPVVLFARIDTAFTQHE</sequence>
<protein>
    <submittedName>
        <fullName evidence="1">Uncharacterized protein</fullName>
    </submittedName>
</protein>
<evidence type="ECO:0000313" key="1">
    <source>
        <dbReference type="EMBL" id="MBP2294702.1"/>
    </source>
</evidence>
<reference evidence="1 2" key="1">
    <citation type="submission" date="2021-03" db="EMBL/GenBank/DDBJ databases">
        <title>Genomic Encyclopedia of Type Strains, Phase III (KMG-III): the genomes of soil and plant-associated and newly described type strains.</title>
        <authorList>
            <person name="Whitman W."/>
        </authorList>
    </citation>
    <scope>NUCLEOTIDE SEQUENCE [LARGE SCALE GENOMIC DNA]</scope>
    <source>
        <strain evidence="1 2">IMMIB AFH-6</strain>
    </source>
</reference>
<dbReference type="Proteomes" id="UP000781958">
    <property type="component" value="Unassembled WGS sequence"/>
</dbReference>
<keyword evidence="2" id="KW-1185">Reference proteome</keyword>
<accession>A0ABS4SQH3</accession>
<comment type="caution">
    <text evidence="1">The sequence shown here is derived from an EMBL/GenBank/DDBJ whole genome shotgun (WGS) entry which is preliminary data.</text>
</comment>
<dbReference type="RefSeq" id="WP_209768975.1">
    <property type="nucleotide sequence ID" value="NZ_JAGINP010000017.1"/>
</dbReference>
<evidence type="ECO:0000313" key="2">
    <source>
        <dbReference type="Proteomes" id="UP000781958"/>
    </source>
</evidence>
<organism evidence="1 2">
    <name type="scientific">Azospirillum rugosum</name>
    <dbReference type="NCBI Taxonomy" id="416170"/>
    <lineage>
        <taxon>Bacteria</taxon>
        <taxon>Pseudomonadati</taxon>
        <taxon>Pseudomonadota</taxon>
        <taxon>Alphaproteobacteria</taxon>
        <taxon>Rhodospirillales</taxon>
        <taxon>Azospirillaceae</taxon>
        <taxon>Azospirillum</taxon>
    </lineage>
</organism>
<proteinExistence type="predicted"/>
<gene>
    <name evidence="1" type="ORF">J2851_004492</name>
</gene>
<dbReference type="EMBL" id="JAGINP010000017">
    <property type="protein sequence ID" value="MBP2294702.1"/>
    <property type="molecule type" value="Genomic_DNA"/>
</dbReference>
<name>A0ABS4SQH3_9PROT</name>